<accession>A0A7J6VQI3</accession>
<evidence type="ECO:0000313" key="3">
    <source>
        <dbReference type="Proteomes" id="UP000554482"/>
    </source>
</evidence>
<reference evidence="2 3" key="1">
    <citation type="submission" date="2020-06" db="EMBL/GenBank/DDBJ databases">
        <title>Transcriptomic and genomic resources for Thalictrum thalictroides and T. hernandezii: Facilitating candidate gene discovery in an emerging model plant lineage.</title>
        <authorList>
            <person name="Arias T."/>
            <person name="Riano-Pachon D.M."/>
            <person name="Di Stilio V.S."/>
        </authorList>
    </citation>
    <scope>NUCLEOTIDE SEQUENCE [LARGE SCALE GENOMIC DNA]</scope>
    <source>
        <strain evidence="3">cv. WT478/WT964</strain>
        <tissue evidence="2">Leaves</tissue>
    </source>
</reference>
<sequence>MFNLLATAGVGLGLGLGAIVLGRICELLNDSHEQSEVEHYHNRHQHEDVATVKHNISSSVRERKKSAGTLVTNNDSAGSIKTDDLASPSCPTSVSSSGASKHAEKASASSTGASSKVAKTTTVSFRKASKEAKKVSVKKETSHSHTHAYI</sequence>
<evidence type="ECO:0000256" key="1">
    <source>
        <dbReference type="SAM" id="MobiDB-lite"/>
    </source>
</evidence>
<dbReference type="Proteomes" id="UP000554482">
    <property type="component" value="Unassembled WGS sequence"/>
</dbReference>
<organism evidence="2 3">
    <name type="scientific">Thalictrum thalictroides</name>
    <name type="common">Rue-anemone</name>
    <name type="synonym">Anemone thalictroides</name>
    <dbReference type="NCBI Taxonomy" id="46969"/>
    <lineage>
        <taxon>Eukaryota</taxon>
        <taxon>Viridiplantae</taxon>
        <taxon>Streptophyta</taxon>
        <taxon>Embryophyta</taxon>
        <taxon>Tracheophyta</taxon>
        <taxon>Spermatophyta</taxon>
        <taxon>Magnoliopsida</taxon>
        <taxon>Ranunculales</taxon>
        <taxon>Ranunculaceae</taxon>
        <taxon>Thalictroideae</taxon>
        <taxon>Thalictrum</taxon>
    </lineage>
</organism>
<comment type="caution">
    <text evidence="2">The sequence shown here is derived from an EMBL/GenBank/DDBJ whole genome shotgun (WGS) entry which is preliminary data.</text>
</comment>
<evidence type="ECO:0000313" key="2">
    <source>
        <dbReference type="EMBL" id="KAF5186465.1"/>
    </source>
</evidence>
<dbReference type="AlphaFoldDB" id="A0A7J6VQI3"/>
<name>A0A7J6VQI3_THATH</name>
<dbReference type="EMBL" id="JABWDY010029260">
    <property type="protein sequence ID" value="KAF5186465.1"/>
    <property type="molecule type" value="Genomic_DNA"/>
</dbReference>
<feature type="region of interest" description="Disordered" evidence="1">
    <location>
        <begin position="51"/>
        <end position="150"/>
    </location>
</feature>
<gene>
    <name evidence="2" type="ORF">FRX31_023951</name>
</gene>
<keyword evidence="3" id="KW-1185">Reference proteome</keyword>
<feature type="compositionally biased region" description="Basic and acidic residues" evidence="1">
    <location>
        <begin position="128"/>
        <end position="143"/>
    </location>
</feature>
<feature type="compositionally biased region" description="Polar residues" evidence="1">
    <location>
        <begin position="69"/>
        <end position="79"/>
    </location>
</feature>
<proteinExistence type="predicted"/>
<protein>
    <submittedName>
        <fullName evidence="2">Uncharacterized protein</fullName>
    </submittedName>
</protein>
<feature type="compositionally biased region" description="Low complexity" evidence="1">
    <location>
        <begin position="86"/>
        <end position="122"/>
    </location>
</feature>